<reference evidence="2" key="2">
    <citation type="submission" date="2020-11" db="EMBL/GenBank/DDBJ databases">
        <authorList>
            <person name="McCartney M.A."/>
            <person name="Auch B."/>
            <person name="Kono T."/>
            <person name="Mallez S."/>
            <person name="Becker A."/>
            <person name="Gohl D.M."/>
            <person name="Silverstein K.A.T."/>
            <person name="Koren S."/>
            <person name="Bechman K.B."/>
            <person name="Herman A."/>
            <person name="Abrahante J.E."/>
            <person name="Garbe J."/>
        </authorList>
    </citation>
    <scope>NUCLEOTIDE SEQUENCE</scope>
    <source>
        <strain evidence="2">Duluth1</strain>
        <tissue evidence="2">Whole animal</tissue>
    </source>
</reference>
<evidence type="ECO:0000313" key="2">
    <source>
        <dbReference type="EMBL" id="KAH3724448.1"/>
    </source>
</evidence>
<dbReference type="Proteomes" id="UP000828390">
    <property type="component" value="Unassembled WGS sequence"/>
</dbReference>
<organism evidence="2 3">
    <name type="scientific">Dreissena polymorpha</name>
    <name type="common">Zebra mussel</name>
    <name type="synonym">Mytilus polymorpha</name>
    <dbReference type="NCBI Taxonomy" id="45954"/>
    <lineage>
        <taxon>Eukaryota</taxon>
        <taxon>Metazoa</taxon>
        <taxon>Spiralia</taxon>
        <taxon>Lophotrochozoa</taxon>
        <taxon>Mollusca</taxon>
        <taxon>Bivalvia</taxon>
        <taxon>Autobranchia</taxon>
        <taxon>Heteroconchia</taxon>
        <taxon>Euheterodonta</taxon>
        <taxon>Imparidentia</taxon>
        <taxon>Neoheterodontei</taxon>
        <taxon>Myida</taxon>
        <taxon>Dreissenoidea</taxon>
        <taxon>Dreissenidae</taxon>
        <taxon>Dreissena</taxon>
    </lineage>
</organism>
<evidence type="ECO:0000256" key="1">
    <source>
        <dbReference type="SAM" id="Phobius"/>
    </source>
</evidence>
<keyword evidence="1" id="KW-0812">Transmembrane</keyword>
<feature type="transmembrane region" description="Helical" evidence="1">
    <location>
        <begin position="12"/>
        <end position="30"/>
    </location>
</feature>
<keyword evidence="3" id="KW-1185">Reference proteome</keyword>
<gene>
    <name evidence="2" type="ORF">DPMN_050265</name>
</gene>
<keyword evidence="1" id="KW-1133">Transmembrane helix</keyword>
<comment type="caution">
    <text evidence="2">The sequence shown here is derived from an EMBL/GenBank/DDBJ whole genome shotgun (WGS) entry which is preliminary data.</text>
</comment>
<accession>A0A9D4CH58</accession>
<protein>
    <submittedName>
        <fullName evidence="2">Uncharacterized protein</fullName>
    </submittedName>
</protein>
<dbReference type="AlphaFoldDB" id="A0A9D4CH58"/>
<name>A0A9D4CH58_DREPO</name>
<keyword evidence="1" id="KW-0472">Membrane</keyword>
<proteinExistence type="predicted"/>
<sequence>MARPVPPRDEQWMLYLYFVITVCLLMSAHLQRLVMNVLSCEYPPRERCHEAPDCVHGMWNKRQAGCVPSMRTFSNM</sequence>
<evidence type="ECO:0000313" key="3">
    <source>
        <dbReference type="Proteomes" id="UP000828390"/>
    </source>
</evidence>
<reference evidence="2" key="1">
    <citation type="journal article" date="2019" name="bioRxiv">
        <title>The Genome of the Zebra Mussel, Dreissena polymorpha: A Resource for Invasive Species Research.</title>
        <authorList>
            <person name="McCartney M.A."/>
            <person name="Auch B."/>
            <person name="Kono T."/>
            <person name="Mallez S."/>
            <person name="Zhang Y."/>
            <person name="Obille A."/>
            <person name="Becker A."/>
            <person name="Abrahante J.E."/>
            <person name="Garbe J."/>
            <person name="Badalamenti J.P."/>
            <person name="Herman A."/>
            <person name="Mangelson H."/>
            <person name="Liachko I."/>
            <person name="Sullivan S."/>
            <person name="Sone E.D."/>
            <person name="Koren S."/>
            <person name="Silverstein K.A.T."/>
            <person name="Beckman K.B."/>
            <person name="Gohl D.M."/>
        </authorList>
    </citation>
    <scope>NUCLEOTIDE SEQUENCE</scope>
    <source>
        <strain evidence="2">Duluth1</strain>
        <tissue evidence="2">Whole animal</tissue>
    </source>
</reference>
<dbReference type="EMBL" id="JAIWYP010000012">
    <property type="protein sequence ID" value="KAH3724448.1"/>
    <property type="molecule type" value="Genomic_DNA"/>
</dbReference>